<comment type="subcellular location">
    <subcellularLocation>
        <location evidence="1">Cell membrane</location>
        <topology evidence="1">Multi-pass membrane protein</topology>
    </subcellularLocation>
</comment>
<dbReference type="EMBL" id="DXDA01000002">
    <property type="protein sequence ID" value="HIY67821.1"/>
    <property type="molecule type" value="Genomic_DNA"/>
</dbReference>
<proteinExistence type="predicted"/>
<dbReference type="PANTHER" id="PTHR30572">
    <property type="entry name" value="MEMBRANE COMPONENT OF TRANSPORTER-RELATED"/>
    <property type="match status" value="1"/>
</dbReference>
<feature type="domain" description="ABC3 transporter permease C-terminal" evidence="7">
    <location>
        <begin position="683"/>
        <end position="796"/>
    </location>
</feature>
<evidence type="ECO:0000256" key="1">
    <source>
        <dbReference type="ARBA" id="ARBA00004651"/>
    </source>
</evidence>
<feature type="domain" description="ABC3 transporter permease C-terminal" evidence="7">
    <location>
        <begin position="304"/>
        <end position="420"/>
    </location>
</feature>
<feature type="transmembrane region" description="Helical" evidence="6">
    <location>
        <begin position="437"/>
        <end position="457"/>
    </location>
</feature>
<feature type="transmembrane region" description="Helical" evidence="6">
    <location>
        <begin position="391"/>
        <end position="416"/>
    </location>
</feature>
<evidence type="ECO:0000313" key="9">
    <source>
        <dbReference type="EMBL" id="HIY67821.1"/>
    </source>
</evidence>
<evidence type="ECO:0000259" key="7">
    <source>
        <dbReference type="Pfam" id="PF02687"/>
    </source>
</evidence>
<protein>
    <submittedName>
        <fullName evidence="9">ABC transporter permease</fullName>
    </submittedName>
</protein>
<feature type="transmembrane region" description="Helical" evidence="6">
    <location>
        <begin position="680"/>
        <end position="702"/>
    </location>
</feature>
<reference evidence="9" key="1">
    <citation type="journal article" date="2021" name="PeerJ">
        <title>Extensive microbial diversity within the chicken gut microbiome revealed by metagenomics and culture.</title>
        <authorList>
            <person name="Gilroy R."/>
            <person name="Ravi A."/>
            <person name="Getino M."/>
            <person name="Pursley I."/>
            <person name="Horton D.L."/>
            <person name="Alikhan N.F."/>
            <person name="Baker D."/>
            <person name="Gharbi K."/>
            <person name="Hall N."/>
            <person name="Watson M."/>
            <person name="Adriaenssens E.M."/>
            <person name="Foster-Nyarko E."/>
            <person name="Jarju S."/>
            <person name="Secka A."/>
            <person name="Antonio M."/>
            <person name="Oren A."/>
            <person name="Chaudhuri R.R."/>
            <person name="La Ragione R."/>
            <person name="Hildebrand F."/>
            <person name="Pallen M.J."/>
        </authorList>
    </citation>
    <scope>NUCLEOTIDE SEQUENCE</scope>
    <source>
        <strain evidence="9">5134</strain>
    </source>
</reference>
<evidence type="ECO:0000256" key="2">
    <source>
        <dbReference type="ARBA" id="ARBA00022475"/>
    </source>
</evidence>
<organism evidence="9 10">
    <name type="scientific">Candidatus Alistipes intestinigallinarum</name>
    <dbReference type="NCBI Taxonomy" id="2838440"/>
    <lineage>
        <taxon>Bacteria</taxon>
        <taxon>Pseudomonadati</taxon>
        <taxon>Bacteroidota</taxon>
        <taxon>Bacteroidia</taxon>
        <taxon>Bacteroidales</taxon>
        <taxon>Rikenellaceae</taxon>
        <taxon>Alistipes</taxon>
    </lineage>
</organism>
<accession>A0A9D1YYU3</accession>
<dbReference type="GO" id="GO:0005886">
    <property type="term" value="C:plasma membrane"/>
    <property type="evidence" value="ECO:0007669"/>
    <property type="project" value="UniProtKB-SubCell"/>
</dbReference>
<dbReference type="Pfam" id="PF12704">
    <property type="entry name" value="MacB_PCD"/>
    <property type="match status" value="2"/>
</dbReference>
<evidence type="ECO:0000259" key="8">
    <source>
        <dbReference type="Pfam" id="PF12704"/>
    </source>
</evidence>
<dbReference type="Proteomes" id="UP000886844">
    <property type="component" value="Unassembled WGS sequence"/>
</dbReference>
<feature type="transmembrane region" description="Helical" evidence="6">
    <location>
        <begin position="766"/>
        <end position="789"/>
    </location>
</feature>
<feature type="domain" description="MacB-like periplasmic core" evidence="8">
    <location>
        <begin position="19"/>
        <end position="235"/>
    </location>
</feature>
<reference evidence="9" key="2">
    <citation type="submission" date="2021-04" db="EMBL/GenBank/DDBJ databases">
        <authorList>
            <person name="Gilroy R."/>
        </authorList>
    </citation>
    <scope>NUCLEOTIDE SEQUENCE</scope>
    <source>
        <strain evidence="9">5134</strain>
    </source>
</reference>
<dbReference type="Pfam" id="PF02687">
    <property type="entry name" value="FtsX"/>
    <property type="match status" value="2"/>
</dbReference>
<gene>
    <name evidence="9" type="ORF">H9828_00205</name>
</gene>
<sequence>MKIAFHNFLTTLRRYKASSLLNVIGLTLAFTAFYVIMVQVRWELTFNRAIPDAGRIYLIAPLSPFDETGHSITSPRPEGEQVIAQSPEIEAGGCIRIWNWEQPVWVRRGGDLLRLQGSFNEVSAGFIEAMGLQTLEGDLKALKQPNSVALSRAQSERLGLRVGDVLWFGDEENRRPEVQKEVVAVYEDFPANSTFADVVGLQDVGDQDLDSPNNWNDCYFVRLQPAADPEAVARRWSEFHLTIYHDYLERMAAVWNEEISEEEMNDPRACTLIPLDELYFDRRIAGDTEDFPIGSATLTYSLLSVAVLIILIALINFVNFFFALLPVRLRSVNILKVFGAPSASLRFSFLFEAFGFMLLAQLCAWYVSIALKGTEFASYVSSSLALSDNLPVLGISLGVSLVAALVAGSFPAWYITSFNPAMAAKGSFVGSTAGRRFRFVLLGVQFIVSIGLITFSICTLLQQRYVRRFDLGFDHERILAFDFPSSKLTNPDSFDTFASSLQTDPQIVGVTASGNRFVAEAISVFGRKINDEEVGIHVRFVRSNFLDVLGIPVVAGEGFRPEHDRDSTARFIVNDLLARKGLKVGGKLDEGTVIGICPDFHYRPLQYSTEPFAFVAGTYWRNRMSHFYVRLAAGADLDAVCEGIRTKARQFDPDSEAVGIRFMDEEINVQYARERRITTIVGLFTILAVAIALMGVFGIVLFETQHRRREVAIRKVMGATTAEILRLFNRRYVTLVTVCFILAAPVGYGLVDRWLASFAYRVPIRWWIFAAAFAVVLAVTVATVTFCSWRTANENPADSVKSE</sequence>
<dbReference type="PANTHER" id="PTHR30572:SF18">
    <property type="entry name" value="ABC-TYPE MACROLIDE FAMILY EXPORT SYSTEM PERMEASE COMPONENT 2"/>
    <property type="match status" value="1"/>
</dbReference>
<name>A0A9D1YYU3_9BACT</name>
<dbReference type="AlphaFoldDB" id="A0A9D1YYU3"/>
<evidence type="ECO:0000256" key="4">
    <source>
        <dbReference type="ARBA" id="ARBA00022989"/>
    </source>
</evidence>
<keyword evidence="4 6" id="KW-1133">Transmembrane helix</keyword>
<evidence type="ECO:0000256" key="6">
    <source>
        <dbReference type="SAM" id="Phobius"/>
    </source>
</evidence>
<feature type="transmembrane region" description="Helical" evidence="6">
    <location>
        <begin position="347"/>
        <end position="371"/>
    </location>
</feature>
<dbReference type="InterPro" id="IPR025857">
    <property type="entry name" value="MacB_PCD"/>
</dbReference>
<dbReference type="GO" id="GO:0022857">
    <property type="term" value="F:transmembrane transporter activity"/>
    <property type="evidence" value="ECO:0007669"/>
    <property type="project" value="TreeGrafter"/>
</dbReference>
<evidence type="ECO:0000256" key="5">
    <source>
        <dbReference type="ARBA" id="ARBA00023136"/>
    </source>
</evidence>
<keyword evidence="2" id="KW-1003">Cell membrane</keyword>
<keyword evidence="3 6" id="KW-0812">Transmembrane</keyword>
<comment type="caution">
    <text evidence="9">The sequence shown here is derived from an EMBL/GenBank/DDBJ whole genome shotgun (WGS) entry which is preliminary data.</text>
</comment>
<feature type="transmembrane region" description="Helical" evidence="6">
    <location>
        <begin position="302"/>
        <end position="327"/>
    </location>
</feature>
<evidence type="ECO:0000313" key="10">
    <source>
        <dbReference type="Proteomes" id="UP000886844"/>
    </source>
</evidence>
<dbReference type="InterPro" id="IPR050250">
    <property type="entry name" value="Macrolide_Exporter_MacB"/>
</dbReference>
<evidence type="ECO:0000256" key="3">
    <source>
        <dbReference type="ARBA" id="ARBA00022692"/>
    </source>
</evidence>
<feature type="transmembrane region" description="Helical" evidence="6">
    <location>
        <begin position="732"/>
        <end position="751"/>
    </location>
</feature>
<feature type="transmembrane region" description="Helical" evidence="6">
    <location>
        <begin position="20"/>
        <end position="42"/>
    </location>
</feature>
<keyword evidence="5 6" id="KW-0472">Membrane</keyword>
<feature type="domain" description="MacB-like periplasmic core" evidence="8">
    <location>
        <begin position="500"/>
        <end position="645"/>
    </location>
</feature>
<dbReference type="InterPro" id="IPR003838">
    <property type="entry name" value="ABC3_permease_C"/>
</dbReference>